<dbReference type="InterPro" id="IPR001173">
    <property type="entry name" value="Glyco_trans_2-like"/>
</dbReference>
<feature type="region of interest" description="Disordered" evidence="1">
    <location>
        <begin position="1"/>
        <end position="25"/>
    </location>
</feature>
<dbReference type="InterPro" id="IPR050834">
    <property type="entry name" value="Glycosyltransf_2"/>
</dbReference>
<sequence length="312" mass="33611">MSDQDRPVADASAVPAEGASQPRPRSVAVIPVRGHAALLDGALAALSAQTVAPDQIVVVDDSPEPVLDLAAPVTVVHSGGLGPYGARNTGVAAAADAEVVLFLDARSRPRPQWVERTLASFEEPEVGLVGSDTLVLGGPSLAERASEFQQFSRLDKYVADPFFLPYLPTCNLAVRRSDFDAVGGFSGVRSGGDADLCWRLQVTTGHRLDVVQEVLMEWVPRNEARQLLEQNYRYGKSHHGLRREWASEGLEVVPPLPAWRLAARTGKAVLRFGAALPRGGSARAERFVALAGACFDWGYWTAHHRDQPVRPG</sequence>
<keyword evidence="3" id="KW-0808">Transferase</keyword>
<evidence type="ECO:0000313" key="3">
    <source>
        <dbReference type="EMBL" id="MEW9265908.1"/>
    </source>
</evidence>
<dbReference type="PANTHER" id="PTHR43685:SF2">
    <property type="entry name" value="GLYCOSYLTRANSFERASE 2-LIKE DOMAIN-CONTAINING PROTEIN"/>
    <property type="match status" value="1"/>
</dbReference>
<protein>
    <submittedName>
        <fullName evidence="3">Glycosyltransferase</fullName>
        <ecNumber evidence="3">2.4.-.-</ecNumber>
    </submittedName>
</protein>
<organism evidence="3 4">
    <name type="scientific">Kineococcus endophyticus</name>
    <dbReference type="NCBI Taxonomy" id="1181883"/>
    <lineage>
        <taxon>Bacteria</taxon>
        <taxon>Bacillati</taxon>
        <taxon>Actinomycetota</taxon>
        <taxon>Actinomycetes</taxon>
        <taxon>Kineosporiales</taxon>
        <taxon>Kineosporiaceae</taxon>
        <taxon>Kineococcus</taxon>
    </lineage>
</organism>
<dbReference type="Pfam" id="PF00535">
    <property type="entry name" value="Glycos_transf_2"/>
    <property type="match status" value="1"/>
</dbReference>
<dbReference type="Proteomes" id="UP001555826">
    <property type="component" value="Unassembled WGS sequence"/>
</dbReference>
<keyword evidence="4" id="KW-1185">Reference proteome</keyword>
<reference evidence="3 4" key="1">
    <citation type="submission" date="2024-07" db="EMBL/GenBank/DDBJ databases">
        <authorList>
            <person name="Thanompreechachai J."/>
            <person name="Duangmal K."/>
        </authorList>
    </citation>
    <scope>NUCLEOTIDE SEQUENCE [LARGE SCALE GENOMIC DNA]</scope>
    <source>
        <strain evidence="3 4">KCTC 19886</strain>
    </source>
</reference>
<dbReference type="PANTHER" id="PTHR43685">
    <property type="entry name" value="GLYCOSYLTRANSFERASE"/>
    <property type="match status" value="1"/>
</dbReference>
<dbReference type="InterPro" id="IPR029044">
    <property type="entry name" value="Nucleotide-diphossugar_trans"/>
</dbReference>
<evidence type="ECO:0000313" key="4">
    <source>
        <dbReference type="Proteomes" id="UP001555826"/>
    </source>
</evidence>
<dbReference type="GO" id="GO:0016757">
    <property type="term" value="F:glycosyltransferase activity"/>
    <property type="evidence" value="ECO:0007669"/>
    <property type="project" value="UniProtKB-KW"/>
</dbReference>
<name>A0ABV3P8E8_9ACTN</name>
<dbReference type="Gene3D" id="3.90.550.10">
    <property type="entry name" value="Spore Coat Polysaccharide Biosynthesis Protein SpsA, Chain A"/>
    <property type="match status" value="1"/>
</dbReference>
<proteinExistence type="predicted"/>
<accession>A0ABV3P8E8</accession>
<keyword evidence="3" id="KW-0328">Glycosyltransferase</keyword>
<dbReference type="SUPFAM" id="SSF53448">
    <property type="entry name" value="Nucleotide-diphospho-sugar transferases"/>
    <property type="match status" value="1"/>
</dbReference>
<evidence type="ECO:0000259" key="2">
    <source>
        <dbReference type="Pfam" id="PF00535"/>
    </source>
</evidence>
<dbReference type="RefSeq" id="WP_367639037.1">
    <property type="nucleotide sequence ID" value="NZ_JBFNQN010000009.1"/>
</dbReference>
<evidence type="ECO:0000256" key="1">
    <source>
        <dbReference type="SAM" id="MobiDB-lite"/>
    </source>
</evidence>
<dbReference type="EC" id="2.4.-.-" evidence="3"/>
<dbReference type="EMBL" id="JBFNQN010000009">
    <property type="protein sequence ID" value="MEW9265908.1"/>
    <property type="molecule type" value="Genomic_DNA"/>
</dbReference>
<comment type="caution">
    <text evidence="3">The sequence shown here is derived from an EMBL/GenBank/DDBJ whole genome shotgun (WGS) entry which is preliminary data.</text>
</comment>
<gene>
    <name evidence="3" type="ORF">AB1207_14210</name>
</gene>
<feature type="domain" description="Glycosyltransferase 2-like" evidence="2">
    <location>
        <begin position="29"/>
        <end position="181"/>
    </location>
</feature>